<dbReference type="Gene3D" id="2.30.30.940">
    <property type="match status" value="1"/>
</dbReference>
<dbReference type="Pfam" id="PF05970">
    <property type="entry name" value="PIF1"/>
    <property type="match status" value="1"/>
</dbReference>
<dbReference type="InterPro" id="IPR025476">
    <property type="entry name" value="Helitron_helicase-like"/>
</dbReference>
<gene>
    <name evidence="4" type="ORF">MGU_09407</name>
</gene>
<keyword evidence="1" id="KW-0067">ATP-binding</keyword>
<keyword evidence="1" id="KW-0233">DNA recombination</keyword>
<evidence type="ECO:0000256" key="1">
    <source>
        <dbReference type="RuleBase" id="RU363044"/>
    </source>
</evidence>
<dbReference type="GO" id="GO:0006310">
    <property type="term" value="P:DNA recombination"/>
    <property type="evidence" value="ECO:0007669"/>
    <property type="project" value="UniProtKB-KW"/>
</dbReference>
<dbReference type="EMBL" id="AZNH01000062">
    <property type="protein sequence ID" value="KID83316.1"/>
    <property type="molecule type" value="Genomic_DNA"/>
</dbReference>
<dbReference type="Proteomes" id="UP000031192">
    <property type="component" value="Unassembled WGS sequence"/>
</dbReference>
<keyword evidence="1" id="KW-0227">DNA damage</keyword>
<evidence type="ECO:0000313" key="4">
    <source>
        <dbReference type="EMBL" id="KID83316.1"/>
    </source>
</evidence>
<dbReference type="EC" id="5.6.2.3" evidence="1"/>
<dbReference type="InterPro" id="IPR010285">
    <property type="entry name" value="DNA_helicase_pif1-like_DEAD"/>
</dbReference>
<dbReference type="InterPro" id="IPR027417">
    <property type="entry name" value="P-loop_NTPase"/>
</dbReference>
<dbReference type="GO" id="GO:0005524">
    <property type="term" value="F:ATP binding"/>
    <property type="evidence" value="ECO:0007669"/>
    <property type="project" value="UniProtKB-KW"/>
</dbReference>
<dbReference type="Pfam" id="PF14214">
    <property type="entry name" value="Helitron_like_N"/>
    <property type="match status" value="1"/>
</dbReference>
<comment type="caution">
    <text evidence="4">The sequence shown here is derived from an EMBL/GenBank/DDBJ whole genome shotgun (WGS) entry which is preliminary data.</text>
</comment>
<dbReference type="GO" id="GO:0016887">
    <property type="term" value="F:ATP hydrolysis activity"/>
    <property type="evidence" value="ECO:0007669"/>
    <property type="project" value="RHEA"/>
</dbReference>
<comment type="cofactor">
    <cofactor evidence="1">
        <name>Mg(2+)</name>
        <dbReference type="ChEBI" id="CHEBI:18420"/>
    </cofactor>
</comment>
<name>A0A0B4H0K2_METGA</name>
<dbReference type="InterPro" id="IPR051055">
    <property type="entry name" value="PIF1_helicase"/>
</dbReference>
<dbReference type="GO" id="GO:0006281">
    <property type="term" value="P:DNA repair"/>
    <property type="evidence" value="ECO:0007669"/>
    <property type="project" value="UniProtKB-KW"/>
</dbReference>
<feature type="domain" description="DNA helicase Pif1-like DEAD-box helicase" evidence="2">
    <location>
        <begin position="1240"/>
        <end position="1434"/>
    </location>
</feature>
<comment type="catalytic activity">
    <reaction evidence="1">
        <text>ATP + H2O = ADP + phosphate + H(+)</text>
        <dbReference type="Rhea" id="RHEA:13065"/>
        <dbReference type="ChEBI" id="CHEBI:15377"/>
        <dbReference type="ChEBI" id="CHEBI:15378"/>
        <dbReference type="ChEBI" id="CHEBI:30616"/>
        <dbReference type="ChEBI" id="CHEBI:43474"/>
        <dbReference type="ChEBI" id="CHEBI:456216"/>
        <dbReference type="EC" id="5.6.2.3"/>
    </reaction>
</comment>
<dbReference type="PANTHER" id="PTHR47642">
    <property type="entry name" value="ATP-DEPENDENT DNA HELICASE"/>
    <property type="match status" value="1"/>
</dbReference>
<evidence type="ECO:0000259" key="2">
    <source>
        <dbReference type="Pfam" id="PF05970"/>
    </source>
</evidence>
<keyword evidence="5" id="KW-1185">Reference proteome</keyword>
<keyword evidence="1" id="KW-0234">DNA repair</keyword>
<evidence type="ECO:0000259" key="3">
    <source>
        <dbReference type="Pfam" id="PF14214"/>
    </source>
</evidence>
<feature type="domain" description="Helitron helicase-like" evidence="3">
    <location>
        <begin position="754"/>
        <end position="869"/>
    </location>
</feature>
<organism evidence="4 5">
    <name type="scientific">Metarhizium guizhouense (strain ARSEF 977)</name>
    <dbReference type="NCBI Taxonomy" id="1276136"/>
    <lineage>
        <taxon>Eukaryota</taxon>
        <taxon>Fungi</taxon>
        <taxon>Dikarya</taxon>
        <taxon>Ascomycota</taxon>
        <taxon>Pezizomycotina</taxon>
        <taxon>Sordariomycetes</taxon>
        <taxon>Hypocreomycetidae</taxon>
        <taxon>Hypocreales</taxon>
        <taxon>Clavicipitaceae</taxon>
        <taxon>Metarhizium</taxon>
    </lineage>
</organism>
<keyword evidence="1" id="KW-0547">Nucleotide-binding</keyword>
<sequence>MRKRFKDRWNKEFPDTPCAECATLLLPRKRQQRTFQDNHEYGITRVFNVPVTDEPGGVILCEDCCKEPRAPIDCGQVPQCIASLPRRSTLFISPFKLDTNLGRTSGYNLRTIPYVYRTLSGVINTNPINERANMLYTGTLGAYLQSSPHRVDQHQNLEHLIHVRNWLLQRNRVFQRNDVRAHLQIDHPLPTVDLAENSDERRPQTRPDLVMNPFQYDQETRNEDFRYDRLSVGAVQVPEGHRPKPMLLRTDPDVEVLCFPHLYPYGKGQFVQGERREDGRSTYTRHMDTKKKLNSYNRAFRDDHYWAAWAYQEMEATRIFQNTKRLIHNKTRQAIDSRLPQHQLLQQSNYGTHSIISETLTYAIPGSIRTREAYFLEKERLVNSMIAGHGLPQLFITLTFNEGWEEFKDILRSISPRLLPRKRQQRTFQDNHEYGITRVFNVPVTDEPGGVILCEDCCKEPRAPIDCGQVPQCIASLPRRSTLFISPFKLDTNLGRTSGYNLRTIPYVYRTLSGVINTNPINERANMLYTGTLGAYLQSSPHRVDQHQNLEHLIHVRNWLLQRNRVFQRNDVRAHLQIDHPLPTVDLAENSDERRPQTRPDLVMNPFQYDQETRNEDFRYDRLPVGAVQVPEGHHPKPMLLRTDPDVEVLCFPHLYPYGKGQFVQGERREDGRSTYTRHMDTKKKLNSYNRAFRDDHYWAAWAYQEMEATRIFQNTKRLIHNKTRQAIDNRLPQHQLLQQSNYWTHSIISETLTHAIPGSIRTGEAYFLEKERLVNSMIAGHGLPQLFITLTFNEGWEEFKDILRSISPAAMPSNHPWEGVQYYYERIHNLKSKFWKGKSNHAKFGILRELIERFEFQLRGAIHSHCLLWTEKSIVELLASGFVRADIPDPEKEPELHSLVMKYQIHKCKDYICGGPGRYGKCSKGFPADVSRRTFHQPGNPRYTYARTEADVWVVPYNAQLLLIWEGHCNVQFVTSQGLASYITKYVTKNEPLSHVLVGDCTATQKHLLARRMGSMEIIVLCLGLDIFRCTSGSLYLPTSTPEMRSYSVRPANHILEHPADAYFPDAMEKYFARPRVPRFEDLTYFDYFAYYEVTKTRIFNRQGPREGWQDSLGYWVYQRKKPILIRTSYRRLCDGEVFFYVQLLYRYHWRSDDEIIANSATYRERLFELDPVLYNAALRGHADRVEHGNLALGREYCEMVQRVARAAPPNVHDMVSEQLRQLNTMSVPGLADAASLTLKGEQYQCYSTVTQNISASRHQGCMFFVTGPGGTGKSFLLRALQYWCDKSRNPALLLAPTGIAARNIDGNTIHSALSVYSHRSAYHTGLFRFEDQKKKDIEKKTVLIIDEVSMVDGVLLDYLASLFAKLRRNNRPFGNMHVIVFGDLMQLPPVEGLKVFKASVWKLFHPIFLRQPHRQTSDKFFRILNKIRFGIIDDEVRCTLEERWRHYNPQHVMWNTTYLSSLRDEAAALNHAVLSGMPSENPIFVSKAEDFENGVRLQHSEHSKVFNKGTNFASSVVCTVGAKVMFLTNSMLSERGISNGSIGVITNLLPDDEVEAAFPTKDGIQVLHLHKTPSYFQTNGVEYKRVQLPIINAFALTIHKVQGLSLPAVTVALNSNIFSDGQAYVALSRGKDLKHVYLTHCDLEAIKANPEAIAEYERLEAKAEQLNTPHSH</sequence>
<dbReference type="GO" id="GO:0000723">
    <property type="term" value="P:telomere maintenance"/>
    <property type="evidence" value="ECO:0007669"/>
    <property type="project" value="InterPro"/>
</dbReference>
<dbReference type="SUPFAM" id="SSF52540">
    <property type="entry name" value="P-loop containing nucleoside triphosphate hydrolases"/>
    <property type="match status" value="2"/>
</dbReference>
<evidence type="ECO:0000313" key="5">
    <source>
        <dbReference type="Proteomes" id="UP000031192"/>
    </source>
</evidence>
<comment type="similarity">
    <text evidence="1">Belongs to the helicase family.</text>
</comment>
<reference evidence="4 5" key="1">
    <citation type="journal article" date="2014" name="Proc. Natl. Acad. Sci. U.S.A.">
        <title>Trajectory and genomic determinants of fungal-pathogen speciation and host adaptation.</title>
        <authorList>
            <person name="Hu X."/>
            <person name="Xiao G."/>
            <person name="Zheng P."/>
            <person name="Shang Y."/>
            <person name="Su Y."/>
            <person name="Zhang X."/>
            <person name="Liu X."/>
            <person name="Zhan S."/>
            <person name="St Leger R.J."/>
            <person name="Wang C."/>
        </authorList>
    </citation>
    <scope>NUCLEOTIDE SEQUENCE [LARGE SCALE GENOMIC DNA]</scope>
    <source>
        <strain evidence="4 5">ARSEF 977</strain>
    </source>
</reference>
<dbReference type="HOGENOM" id="CLU_003075_0_0_1"/>
<dbReference type="CDD" id="cd18809">
    <property type="entry name" value="SF1_C_RecD"/>
    <property type="match status" value="1"/>
</dbReference>
<dbReference type="PANTHER" id="PTHR47642:SF5">
    <property type="entry name" value="ATP-DEPENDENT DNA HELICASE"/>
    <property type="match status" value="1"/>
</dbReference>
<dbReference type="Gene3D" id="3.40.50.300">
    <property type="entry name" value="P-loop containing nucleotide triphosphate hydrolases"/>
    <property type="match status" value="2"/>
</dbReference>
<accession>A0A0B4H0K2</accession>
<dbReference type="GO" id="GO:0043139">
    <property type="term" value="F:5'-3' DNA helicase activity"/>
    <property type="evidence" value="ECO:0007669"/>
    <property type="project" value="UniProtKB-EC"/>
</dbReference>
<keyword evidence="1 4" id="KW-0347">Helicase</keyword>
<protein>
    <recommendedName>
        <fullName evidence="1">ATP-dependent DNA helicase</fullName>
        <ecNumber evidence="1">5.6.2.3</ecNumber>
    </recommendedName>
</protein>
<dbReference type="OrthoDB" id="432234at2759"/>
<keyword evidence="1" id="KW-0378">Hydrolase</keyword>
<proteinExistence type="inferred from homology"/>